<evidence type="ECO:0000256" key="1">
    <source>
        <dbReference type="SAM" id="SignalP"/>
    </source>
</evidence>
<dbReference type="STRING" id="1423351.A0A074S0R6"/>
<dbReference type="InterPro" id="IPR014044">
    <property type="entry name" value="CAP_dom"/>
</dbReference>
<evidence type="ECO:0000313" key="3">
    <source>
        <dbReference type="EMBL" id="KEP51155.1"/>
    </source>
</evidence>
<dbReference type="SMART" id="SM00198">
    <property type="entry name" value="SCP"/>
    <property type="match status" value="1"/>
</dbReference>
<feature type="signal peptide" evidence="1">
    <location>
        <begin position="1"/>
        <end position="20"/>
    </location>
</feature>
<dbReference type="EMBL" id="AZST01000189">
    <property type="protein sequence ID" value="KEP51155.1"/>
    <property type="molecule type" value="Genomic_DNA"/>
</dbReference>
<feature type="non-terminal residue" evidence="3">
    <location>
        <position position="182"/>
    </location>
</feature>
<dbReference type="PRINTS" id="PR00837">
    <property type="entry name" value="V5TPXLIKE"/>
</dbReference>
<dbReference type="Pfam" id="PF00188">
    <property type="entry name" value="CAP"/>
    <property type="match status" value="1"/>
</dbReference>
<keyword evidence="4" id="KW-1185">Reference proteome</keyword>
<dbReference type="AlphaFoldDB" id="A0A074S0R6"/>
<dbReference type="InterPro" id="IPR001283">
    <property type="entry name" value="CRISP-related"/>
</dbReference>
<dbReference type="Gene3D" id="3.40.33.10">
    <property type="entry name" value="CAP"/>
    <property type="match status" value="1"/>
</dbReference>
<dbReference type="PANTHER" id="PTHR10334">
    <property type="entry name" value="CYSTEINE-RICH SECRETORY PROTEIN-RELATED"/>
    <property type="match status" value="1"/>
</dbReference>
<comment type="caution">
    <text evidence="3">The sequence shown here is derived from an EMBL/GenBank/DDBJ whole genome shotgun (WGS) entry which is preliminary data.</text>
</comment>
<name>A0A074S0R6_9AGAM</name>
<gene>
    <name evidence="3" type="ORF">V565_066450</name>
</gene>
<evidence type="ECO:0000259" key="2">
    <source>
        <dbReference type="SMART" id="SM00198"/>
    </source>
</evidence>
<reference evidence="3 4" key="1">
    <citation type="submission" date="2013-12" db="EMBL/GenBank/DDBJ databases">
        <authorList>
            <person name="Cubeta M."/>
            <person name="Pakala S."/>
            <person name="Fedorova N."/>
            <person name="Thomas E."/>
            <person name="Dean R."/>
            <person name="Jabaji S."/>
            <person name="Neate S."/>
            <person name="Toda T."/>
            <person name="Tavantzis S."/>
            <person name="Vilgalys R."/>
            <person name="Bharathan N."/>
            <person name="Pakala S."/>
            <person name="Losada L.S."/>
            <person name="Zafar N."/>
            <person name="Nierman W."/>
        </authorList>
    </citation>
    <scope>NUCLEOTIDE SEQUENCE [LARGE SCALE GENOMIC DNA]</scope>
    <source>
        <strain evidence="3 4">123E</strain>
    </source>
</reference>
<organism evidence="3 4">
    <name type="scientific">Rhizoctonia solani 123E</name>
    <dbReference type="NCBI Taxonomy" id="1423351"/>
    <lineage>
        <taxon>Eukaryota</taxon>
        <taxon>Fungi</taxon>
        <taxon>Dikarya</taxon>
        <taxon>Basidiomycota</taxon>
        <taxon>Agaricomycotina</taxon>
        <taxon>Agaricomycetes</taxon>
        <taxon>Cantharellales</taxon>
        <taxon>Ceratobasidiaceae</taxon>
        <taxon>Rhizoctonia</taxon>
    </lineage>
</organism>
<proteinExistence type="predicted"/>
<dbReference type="OrthoDB" id="337038at2759"/>
<dbReference type="PRINTS" id="PR00838">
    <property type="entry name" value="V5ALLERGEN"/>
</dbReference>
<dbReference type="HOGENOM" id="CLU_035730_6_3_1"/>
<accession>A0A074S0R6</accession>
<dbReference type="InterPro" id="IPR002413">
    <property type="entry name" value="V5_allergen-like"/>
</dbReference>
<dbReference type="SUPFAM" id="SSF55797">
    <property type="entry name" value="PR-1-like"/>
    <property type="match status" value="1"/>
</dbReference>
<dbReference type="GO" id="GO:0005576">
    <property type="term" value="C:extracellular region"/>
    <property type="evidence" value="ECO:0007669"/>
    <property type="project" value="InterPro"/>
</dbReference>
<dbReference type="Proteomes" id="UP000027456">
    <property type="component" value="Unassembled WGS sequence"/>
</dbReference>
<keyword evidence="1" id="KW-0732">Signal</keyword>
<dbReference type="InterPro" id="IPR018244">
    <property type="entry name" value="Allrgn_V5/Tpx1_CS"/>
</dbReference>
<protein>
    <submittedName>
        <fullName evidence="3">Fruiting body protein Sc7</fullName>
    </submittedName>
</protein>
<evidence type="ECO:0000313" key="4">
    <source>
        <dbReference type="Proteomes" id="UP000027456"/>
    </source>
</evidence>
<feature type="domain" description="SCP" evidence="2">
    <location>
        <begin position="41"/>
        <end position="179"/>
    </location>
</feature>
<dbReference type="PROSITE" id="PS01010">
    <property type="entry name" value="CRISP_2"/>
    <property type="match status" value="1"/>
</dbReference>
<sequence>MVHFNSAILALVIVAGAVSAHWRDTNSTINTTSTHLLVSRAAPADYLAPHNNERAEHGAKPLLWNDGLASSAQAWADQCKFNANQLFNRSSIQHSQSGQNLYVGTGNPTPADAIGAWNSESKDYNPENPQPSHWTQVVWKESTEVGCALKQCAPGTIFNAKYVANYYVCHYSPAGNVIGQFP</sequence>
<dbReference type="InterPro" id="IPR035940">
    <property type="entry name" value="CAP_sf"/>
</dbReference>
<feature type="chain" id="PRO_5001699786" evidence="1">
    <location>
        <begin position="21"/>
        <end position="182"/>
    </location>
</feature>